<geneLocation type="plasmid" evidence="3">
    <name>pVAPN1571</name>
</geneLocation>
<organism evidence="3">
    <name type="scientific">Rhodococcus hoagii</name>
    <name type="common">Corynebacterium equii</name>
    <dbReference type="NCBI Taxonomy" id="43767"/>
    <lineage>
        <taxon>Bacteria</taxon>
        <taxon>Bacillati</taxon>
        <taxon>Actinomycetota</taxon>
        <taxon>Actinomycetes</taxon>
        <taxon>Mycobacteriales</taxon>
        <taxon>Nocardiaceae</taxon>
        <taxon>Prescottella</taxon>
    </lineage>
</organism>
<keyword evidence="3" id="KW-0614">Plasmid</keyword>
<dbReference type="PIRSF" id="PIRSF009221">
    <property type="entry name" value="R_equi_Vir"/>
    <property type="match status" value="1"/>
</dbReference>
<evidence type="ECO:0000256" key="2">
    <source>
        <dbReference type="SAM" id="SignalP"/>
    </source>
</evidence>
<proteinExistence type="predicted"/>
<dbReference type="PROSITE" id="PS51318">
    <property type="entry name" value="TAT"/>
    <property type="match status" value="1"/>
</dbReference>
<sequence>MGNARRSLVKAAAASTLTAAAVMVPAGVANAQPLDVGGSSTIFVNDAFGSASMGDHGSSSSAPETAPKVRSQAAANQEQRYDVKGNVISAIFYQQFRVEGPQGKVFDGQAGGVTLPGGGAFWGSLFTGDLNRLYSDTASFEYNALGPYLNINFFDKNGVLLGHIQAGAVSSVVGVGGGTGSWA</sequence>
<evidence type="ECO:0000313" key="3">
    <source>
        <dbReference type="EMBL" id="AKG90537.1"/>
    </source>
</evidence>
<dbReference type="InterPro" id="IPR008810">
    <property type="entry name" value="R_equi_Vir"/>
</dbReference>
<accession>A0A0F7IDX3</accession>
<evidence type="ECO:0000256" key="1">
    <source>
        <dbReference type="SAM" id="MobiDB-lite"/>
    </source>
</evidence>
<dbReference type="Pfam" id="PF05526">
    <property type="entry name" value="R_equi_Vir"/>
    <property type="match status" value="1"/>
</dbReference>
<gene>
    <name evidence="3" type="ORF">pVAPN_vapN</name>
</gene>
<protein>
    <submittedName>
        <fullName evidence="3">Virulence-associated protein VapN</fullName>
    </submittedName>
</protein>
<keyword evidence="2" id="KW-0732">Signal</keyword>
<feature type="region of interest" description="Disordered" evidence="1">
    <location>
        <begin position="54"/>
        <end position="77"/>
    </location>
</feature>
<feature type="signal peptide" evidence="2">
    <location>
        <begin position="1"/>
        <end position="31"/>
    </location>
</feature>
<feature type="chain" id="PRO_5002516799" evidence="2">
    <location>
        <begin position="32"/>
        <end position="183"/>
    </location>
</feature>
<dbReference type="Gene3D" id="2.40.128.480">
    <property type="entry name" value="Rhodococcus equi virulence-associated protein"/>
    <property type="match status" value="1"/>
</dbReference>
<name>A0A0F7IDX3_RHOHA</name>
<dbReference type="AlphaFoldDB" id="A0A0F7IDX3"/>
<dbReference type="EMBL" id="KF439868">
    <property type="protein sequence ID" value="AKG90537.1"/>
    <property type="molecule type" value="Genomic_DNA"/>
</dbReference>
<dbReference type="InterPro" id="IPR006311">
    <property type="entry name" value="TAT_signal"/>
</dbReference>
<dbReference type="RefSeq" id="WP_172685872.1">
    <property type="nucleotide sequence ID" value="NZ_KF439868.1"/>
</dbReference>
<reference evidence="3" key="1">
    <citation type="journal article" date="2015" name="Infect. Immun.">
        <title>An Invertron-Like Linear Plasmid Mediates Intracellular Survival and Virulence in Bovine Isolates of Rhodococcus equi.</title>
        <authorList>
            <person name="Valero-Rello A."/>
            <person name="Hapeshi A."/>
            <person name="Anastasi E."/>
            <person name="Alvarez S."/>
            <person name="Scortti M."/>
            <person name="Meijer W.G."/>
            <person name="MacArthur I."/>
            <person name="Vazquez-Boland J.A."/>
        </authorList>
    </citation>
    <scope>NUCLEOTIDE SEQUENCE</scope>
    <source>
        <strain evidence="3">PAM1571</strain>
        <plasmid evidence="3">pVAPN1571</plasmid>
    </source>
</reference>
<dbReference type="InterPro" id="IPR038625">
    <property type="entry name" value="R_equi_Vir_sf"/>
</dbReference>